<protein>
    <recommendedName>
        <fullName evidence="3">isochorismate synthase</fullName>
        <ecNumber evidence="3">5.4.4.2</ecNumber>
    </recommendedName>
    <alternativeName>
        <fullName evidence="5">Isochorismate mutase</fullName>
    </alternativeName>
</protein>
<dbReference type="PANTHER" id="PTHR42839:SF2">
    <property type="entry name" value="ISOCHORISMATE SYNTHASE ENTC"/>
    <property type="match status" value="1"/>
</dbReference>
<dbReference type="InterPro" id="IPR005801">
    <property type="entry name" value="ADC_synthase"/>
</dbReference>
<dbReference type="InterPro" id="IPR004561">
    <property type="entry name" value="IsoChor_synthase"/>
</dbReference>
<dbReference type="SUPFAM" id="SSF56322">
    <property type="entry name" value="ADC synthase"/>
    <property type="match status" value="1"/>
</dbReference>
<dbReference type="EMBL" id="FOAB01000001">
    <property type="protein sequence ID" value="SEK56010.1"/>
    <property type="molecule type" value="Genomic_DNA"/>
</dbReference>
<accession>A0A1H7I3J1</accession>
<keyword evidence="8" id="KW-1185">Reference proteome</keyword>
<reference evidence="7 8" key="1">
    <citation type="submission" date="2016-10" db="EMBL/GenBank/DDBJ databases">
        <authorList>
            <person name="de Groot N.N."/>
        </authorList>
    </citation>
    <scope>NUCLEOTIDE SEQUENCE [LARGE SCALE GENOMIC DNA]</scope>
    <source>
        <strain evidence="7 8">DSM 25232</strain>
    </source>
</reference>
<name>A0A1H7I3J1_AQUAM</name>
<evidence type="ECO:0000256" key="3">
    <source>
        <dbReference type="ARBA" id="ARBA00012824"/>
    </source>
</evidence>
<dbReference type="EC" id="5.4.4.2" evidence="3"/>
<evidence type="ECO:0000313" key="8">
    <source>
        <dbReference type="Proteomes" id="UP000198521"/>
    </source>
</evidence>
<dbReference type="GO" id="GO:0008909">
    <property type="term" value="F:isochorismate synthase activity"/>
    <property type="evidence" value="ECO:0007669"/>
    <property type="project" value="UniProtKB-EC"/>
</dbReference>
<dbReference type="InterPro" id="IPR015890">
    <property type="entry name" value="Chorismate_C"/>
</dbReference>
<dbReference type="PANTHER" id="PTHR42839">
    <property type="entry name" value="ISOCHORISMATE SYNTHASE ENTC"/>
    <property type="match status" value="1"/>
</dbReference>
<dbReference type="OrthoDB" id="9806579at2"/>
<evidence type="ECO:0000256" key="4">
    <source>
        <dbReference type="ARBA" id="ARBA00023235"/>
    </source>
</evidence>
<dbReference type="Gene3D" id="3.60.120.10">
    <property type="entry name" value="Anthranilate synthase"/>
    <property type="match status" value="1"/>
</dbReference>
<dbReference type="RefSeq" id="WP_091405917.1">
    <property type="nucleotide sequence ID" value="NZ_FOAB01000001.1"/>
</dbReference>
<evidence type="ECO:0000313" key="7">
    <source>
        <dbReference type="EMBL" id="SEK56010.1"/>
    </source>
</evidence>
<evidence type="ECO:0000256" key="2">
    <source>
        <dbReference type="ARBA" id="ARBA00005297"/>
    </source>
</evidence>
<evidence type="ECO:0000256" key="5">
    <source>
        <dbReference type="ARBA" id="ARBA00041564"/>
    </source>
</evidence>
<organism evidence="7 8">
    <name type="scientific">Aquimarina amphilecti</name>
    <dbReference type="NCBI Taxonomy" id="1038014"/>
    <lineage>
        <taxon>Bacteria</taxon>
        <taxon>Pseudomonadati</taxon>
        <taxon>Bacteroidota</taxon>
        <taxon>Flavobacteriia</taxon>
        <taxon>Flavobacteriales</taxon>
        <taxon>Flavobacteriaceae</taxon>
        <taxon>Aquimarina</taxon>
    </lineage>
</organism>
<comment type="catalytic activity">
    <reaction evidence="1">
        <text>chorismate = isochorismate</text>
        <dbReference type="Rhea" id="RHEA:18985"/>
        <dbReference type="ChEBI" id="CHEBI:29748"/>
        <dbReference type="ChEBI" id="CHEBI:29780"/>
        <dbReference type="EC" id="5.4.4.2"/>
    </reaction>
</comment>
<dbReference type="STRING" id="1038014.SAMN04487910_0820"/>
<evidence type="ECO:0000259" key="6">
    <source>
        <dbReference type="Pfam" id="PF00425"/>
    </source>
</evidence>
<dbReference type="Proteomes" id="UP000198521">
    <property type="component" value="Unassembled WGS sequence"/>
</dbReference>
<gene>
    <name evidence="7" type="ORF">SAMN04487910_0820</name>
</gene>
<dbReference type="NCBIfam" id="TIGR00543">
    <property type="entry name" value="isochor_syn"/>
    <property type="match status" value="1"/>
</dbReference>
<sequence length="360" mass="41452">MDISALYLKIQSHLDDQLPFVVYKKSEEEKLNCFLQNDNLLYELDSYNTSGFVFAPFDNRERTILIPKEKSKFYSVSITSNNETEHGIHDRLSYSVSNSVSKENYLQLVSNSIQAIEDDFFKKVVVSRKEKVSFSNKNPLKIFQRLIKSYSSAFVYLWYHPAIGIWLGATPETLMTIREDEFSTMALAGTQPYVDSLEVKWGAKEIEEQSMVTDFVLNELSPKVDRIERSKTYTYRAGSLLHLKTDIKGVLKNKESDINDVISVIHPTPAVCGLPKERAKSFILENEYYERKYYTGFLGELLINHNGSTESNLFVNLRCMEMDDDSAILYVGGGITKDSIPEMEWEETVRKTETMKKVLY</sequence>
<proteinExistence type="inferred from homology"/>
<comment type="similarity">
    <text evidence="2">Belongs to the isochorismate synthase family.</text>
</comment>
<feature type="domain" description="Chorismate-utilising enzyme C-terminal" evidence="6">
    <location>
        <begin position="102"/>
        <end position="351"/>
    </location>
</feature>
<keyword evidence="4" id="KW-0413">Isomerase</keyword>
<evidence type="ECO:0000256" key="1">
    <source>
        <dbReference type="ARBA" id="ARBA00000799"/>
    </source>
</evidence>
<dbReference type="AlphaFoldDB" id="A0A1H7I3J1"/>
<dbReference type="Pfam" id="PF00425">
    <property type="entry name" value="Chorismate_bind"/>
    <property type="match status" value="1"/>
</dbReference>